<reference evidence="2" key="1">
    <citation type="submission" date="2021-02" db="EMBL/GenBank/DDBJ databases">
        <authorList>
            <person name="Nowell W R."/>
        </authorList>
    </citation>
    <scope>NUCLEOTIDE SEQUENCE</scope>
</reference>
<evidence type="ECO:0000313" key="3">
    <source>
        <dbReference type="Proteomes" id="UP000663877"/>
    </source>
</evidence>
<name>A0A814LLS1_9BILA</name>
<keyword evidence="1" id="KW-0175">Coiled coil</keyword>
<accession>A0A814LLS1</accession>
<gene>
    <name evidence="2" type="ORF">BJG266_LOCUS19380</name>
</gene>
<organism evidence="2 3">
    <name type="scientific">Adineta steineri</name>
    <dbReference type="NCBI Taxonomy" id="433720"/>
    <lineage>
        <taxon>Eukaryota</taxon>
        <taxon>Metazoa</taxon>
        <taxon>Spiralia</taxon>
        <taxon>Gnathifera</taxon>
        <taxon>Rotifera</taxon>
        <taxon>Eurotatoria</taxon>
        <taxon>Bdelloidea</taxon>
        <taxon>Adinetida</taxon>
        <taxon>Adinetidae</taxon>
        <taxon>Adineta</taxon>
    </lineage>
</organism>
<evidence type="ECO:0000256" key="1">
    <source>
        <dbReference type="SAM" id="Coils"/>
    </source>
</evidence>
<dbReference type="EMBL" id="CAJNOI010000104">
    <property type="protein sequence ID" value="CAF1064999.1"/>
    <property type="molecule type" value="Genomic_DNA"/>
</dbReference>
<proteinExistence type="predicted"/>
<feature type="coiled-coil region" evidence="1">
    <location>
        <begin position="34"/>
        <end position="61"/>
    </location>
</feature>
<dbReference type="Proteomes" id="UP000663877">
    <property type="component" value="Unassembled WGS sequence"/>
</dbReference>
<protein>
    <submittedName>
        <fullName evidence="2">Uncharacterized protein</fullName>
    </submittedName>
</protein>
<dbReference type="AlphaFoldDB" id="A0A814LLS1"/>
<evidence type="ECO:0000313" key="2">
    <source>
        <dbReference type="EMBL" id="CAF1064999.1"/>
    </source>
</evidence>
<sequence length="363" mass="40951">MPADGLCADSTCDKEIKHLYECHCCSSLICFHHLSEHVEAAQRHKERLVSLRNELKTAVDTFKVIIEEKLLNIEREKSLIEQAQQFLDAKTGSIDEVQIICEEIKQAIAFSQLDGIIKVEPALQNTKTCSCMCKCRNQNDEFLSKTTSPPSNGSLVHLNSTDKSVITTDNEYSMCDSSAIFDCSSLDRTTATIEDSDDDNEQNKVESTPVSVVRGLCPLTFDGAFGLTVANHSMRFCTNKTNRPIGLYGHFIGRHELKPIYARYLLKAISNNEDPKTTKLFSENEHVINHLCKIPCPFNKNMVHLFQYATTNIKGAPCQRSEMTPYVLNSHLQYYHHVTDSVARTLVDQSKEIQMKNFNSSDD</sequence>
<comment type="caution">
    <text evidence="2">The sequence shown here is derived from an EMBL/GenBank/DDBJ whole genome shotgun (WGS) entry which is preliminary data.</text>
</comment>